<gene>
    <name evidence="3" type="ORF">LCGC14_2193980</name>
</gene>
<protein>
    <recommendedName>
        <fullName evidence="2">dATP/dGTP diphosphohydrolase N-terminal domain-containing protein</fullName>
    </recommendedName>
</protein>
<accession>A0A0F9E5R5</accession>
<comment type="caution">
    <text evidence="3">The sequence shown here is derived from an EMBL/GenBank/DDBJ whole genome shotgun (WGS) entry which is preliminary data.</text>
</comment>
<feature type="domain" description="dATP/dGTP diphosphohydrolase N-terminal" evidence="2">
    <location>
        <begin position="61"/>
        <end position="143"/>
    </location>
</feature>
<dbReference type="Pfam" id="PF18909">
    <property type="entry name" value="dGTP_diPhyd_N"/>
    <property type="match status" value="1"/>
</dbReference>
<proteinExistence type="predicted"/>
<organism evidence="3">
    <name type="scientific">marine sediment metagenome</name>
    <dbReference type="NCBI Taxonomy" id="412755"/>
    <lineage>
        <taxon>unclassified sequences</taxon>
        <taxon>metagenomes</taxon>
        <taxon>ecological metagenomes</taxon>
    </lineage>
</organism>
<evidence type="ECO:0000313" key="3">
    <source>
        <dbReference type="EMBL" id="KKL61571.1"/>
    </source>
</evidence>
<feature type="region of interest" description="Disordered" evidence="1">
    <location>
        <begin position="29"/>
        <end position="68"/>
    </location>
</feature>
<dbReference type="AlphaFoldDB" id="A0A0F9E5R5"/>
<evidence type="ECO:0000256" key="1">
    <source>
        <dbReference type="SAM" id="MobiDB-lite"/>
    </source>
</evidence>
<name>A0A0F9E5R5_9ZZZZ</name>
<dbReference type="EMBL" id="LAZR01028779">
    <property type="protein sequence ID" value="KKL61571.1"/>
    <property type="molecule type" value="Genomic_DNA"/>
</dbReference>
<reference evidence="3" key="1">
    <citation type="journal article" date="2015" name="Nature">
        <title>Complex archaea that bridge the gap between prokaryotes and eukaryotes.</title>
        <authorList>
            <person name="Spang A."/>
            <person name="Saw J.H."/>
            <person name="Jorgensen S.L."/>
            <person name="Zaremba-Niedzwiedzka K."/>
            <person name="Martijn J."/>
            <person name="Lind A.E."/>
            <person name="van Eijk R."/>
            <person name="Schleper C."/>
            <person name="Guy L."/>
            <person name="Ettema T.J."/>
        </authorList>
    </citation>
    <scope>NUCLEOTIDE SEQUENCE</scope>
</reference>
<evidence type="ECO:0000259" key="2">
    <source>
        <dbReference type="Pfam" id="PF18909"/>
    </source>
</evidence>
<dbReference type="InterPro" id="IPR044038">
    <property type="entry name" value="dATP/dGTP_diPOhydrolase_N"/>
</dbReference>
<sequence length="232" mass="25843">MSCDNCIVFLHGETTSCDDCKKKELNTPNTILRGAKPNPGSMTSGYTIQSSGKKRDAGTGASRDSGEGKGRFDLLWPFAIPELAVHMQEGAEVHAERNWEKGIPLSWFVDSALRHMFSYLRGETDENHLVAAAWNVCGALDTRARIVRGLLPAKLNDIPPYTLRAIETACKEGKKIAKEKRIAEGHTHNHFHIDEGGITEFSHTHYHNHAYDGNFFKNHQHGHLTSSQVKDI</sequence>
<feature type="compositionally biased region" description="Polar residues" evidence="1">
    <location>
        <begin position="40"/>
        <end position="51"/>
    </location>
</feature>